<protein>
    <recommendedName>
        <fullName evidence="4">Carbohydrate esterase family 16 protein</fullName>
    </recommendedName>
</protein>
<comment type="caution">
    <text evidence="2">The sequence shown here is derived from an EMBL/GenBank/DDBJ whole genome shotgun (WGS) entry which is preliminary data.</text>
</comment>
<evidence type="ECO:0008006" key="4">
    <source>
        <dbReference type="Google" id="ProtNLM"/>
    </source>
</evidence>
<gene>
    <name evidence="2" type="ORF">INT47_004879</name>
</gene>
<reference evidence="2" key="1">
    <citation type="submission" date="2020-12" db="EMBL/GenBank/DDBJ databases">
        <title>Metabolic potential, ecology and presence of endohyphal bacteria is reflected in genomic diversity of Mucoromycotina.</title>
        <authorList>
            <person name="Muszewska A."/>
            <person name="Okrasinska A."/>
            <person name="Steczkiewicz K."/>
            <person name="Drgas O."/>
            <person name="Orlowska M."/>
            <person name="Perlinska-Lenart U."/>
            <person name="Aleksandrzak-Piekarczyk T."/>
            <person name="Szatraj K."/>
            <person name="Zielenkiewicz U."/>
            <person name="Pilsyk S."/>
            <person name="Malc E."/>
            <person name="Mieczkowski P."/>
            <person name="Kruszewska J.S."/>
            <person name="Biernat P."/>
            <person name="Pawlowska J."/>
        </authorList>
    </citation>
    <scope>NUCLEOTIDE SEQUENCE</scope>
    <source>
        <strain evidence="2">WA0000017839</strain>
    </source>
</reference>
<dbReference type="InterPro" id="IPR001087">
    <property type="entry name" value="GDSL"/>
</dbReference>
<dbReference type="InterPro" id="IPR036514">
    <property type="entry name" value="SGNH_hydro_sf"/>
</dbReference>
<dbReference type="Pfam" id="PF00657">
    <property type="entry name" value="Lipase_GDSL"/>
    <property type="match status" value="1"/>
</dbReference>
<evidence type="ECO:0000313" key="2">
    <source>
        <dbReference type="EMBL" id="KAG2196576.1"/>
    </source>
</evidence>
<evidence type="ECO:0000313" key="3">
    <source>
        <dbReference type="Proteomes" id="UP000603453"/>
    </source>
</evidence>
<dbReference type="OrthoDB" id="1600564at2759"/>
<sequence>VILISYALQLSVQADSLQPKTIFQNVIAFGDSYTDNGSQTRFYTDGSNEISPNSLHPSTSDIQRACDGPLWIEYLADMYKANLFDFARSGSTANNNLILRYTEDMHTQVEAYERTNTPRVGSAYFVWTGVNDMTELFIRYPQQRQGRIDIMDAIIDSISDDLYTLADNGANHIVLMGLIPLDAANIYKNISIQTNYELRRLVANYNSRLFDLMSLFQSDNPNISATFFNTHKVFKKLIDGDKSGVLSRMDCQGGNNCRDLIWWDDLHPTTKTHALLATAVYEKLVELQW</sequence>
<proteinExistence type="predicted"/>
<name>A0A8H7QRZ4_9FUNG</name>
<dbReference type="CDD" id="cd01846">
    <property type="entry name" value="fatty_acyltransferase_like"/>
    <property type="match status" value="1"/>
</dbReference>
<dbReference type="GO" id="GO:0016788">
    <property type="term" value="F:hydrolase activity, acting on ester bonds"/>
    <property type="evidence" value="ECO:0007669"/>
    <property type="project" value="InterPro"/>
</dbReference>
<dbReference type="PANTHER" id="PTHR45648:SF22">
    <property type="entry name" value="GDSL LIPASE_ACYLHYDROLASE FAMILY PROTEIN (AFU_ORTHOLOGUE AFUA_4G14700)"/>
    <property type="match status" value="1"/>
</dbReference>
<dbReference type="EMBL" id="JAEPRD010000143">
    <property type="protein sequence ID" value="KAG2196576.1"/>
    <property type="molecule type" value="Genomic_DNA"/>
</dbReference>
<evidence type="ECO:0000256" key="1">
    <source>
        <dbReference type="ARBA" id="ARBA00022801"/>
    </source>
</evidence>
<keyword evidence="3" id="KW-1185">Reference proteome</keyword>
<dbReference type="Proteomes" id="UP000603453">
    <property type="component" value="Unassembled WGS sequence"/>
</dbReference>
<keyword evidence="1" id="KW-0378">Hydrolase</keyword>
<dbReference type="PANTHER" id="PTHR45648">
    <property type="entry name" value="GDSL LIPASE/ACYLHYDROLASE FAMILY PROTEIN (AFU_ORTHOLOGUE AFUA_4G14700)"/>
    <property type="match status" value="1"/>
</dbReference>
<feature type="non-terminal residue" evidence="2">
    <location>
        <position position="1"/>
    </location>
</feature>
<dbReference type="AlphaFoldDB" id="A0A8H7QRZ4"/>
<dbReference type="Gene3D" id="3.40.50.1110">
    <property type="entry name" value="SGNH hydrolase"/>
    <property type="match status" value="1"/>
</dbReference>
<accession>A0A8H7QRZ4</accession>
<dbReference type="SUPFAM" id="SSF52266">
    <property type="entry name" value="SGNH hydrolase"/>
    <property type="match status" value="1"/>
</dbReference>
<dbReference type="InterPro" id="IPR051058">
    <property type="entry name" value="GDSL_Est/Lipase"/>
</dbReference>
<organism evidence="2 3">
    <name type="scientific">Mucor saturninus</name>
    <dbReference type="NCBI Taxonomy" id="64648"/>
    <lineage>
        <taxon>Eukaryota</taxon>
        <taxon>Fungi</taxon>
        <taxon>Fungi incertae sedis</taxon>
        <taxon>Mucoromycota</taxon>
        <taxon>Mucoromycotina</taxon>
        <taxon>Mucoromycetes</taxon>
        <taxon>Mucorales</taxon>
        <taxon>Mucorineae</taxon>
        <taxon>Mucoraceae</taxon>
        <taxon>Mucor</taxon>
    </lineage>
</organism>